<dbReference type="PROSITE" id="PS50928">
    <property type="entry name" value="ABC_TM1"/>
    <property type="match status" value="1"/>
</dbReference>
<evidence type="ECO:0000256" key="4">
    <source>
        <dbReference type="ARBA" id="ARBA00022475"/>
    </source>
</evidence>
<dbReference type="Proteomes" id="UP001139516">
    <property type="component" value="Unassembled WGS sequence"/>
</dbReference>
<organism evidence="11 12">
    <name type="scientific">Roseomonas acroporae</name>
    <dbReference type="NCBI Taxonomy" id="2937791"/>
    <lineage>
        <taxon>Bacteria</taxon>
        <taxon>Pseudomonadati</taxon>
        <taxon>Pseudomonadota</taxon>
        <taxon>Alphaproteobacteria</taxon>
        <taxon>Acetobacterales</taxon>
        <taxon>Roseomonadaceae</taxon>
        <taxon>Roseomonas</taxon>
    </lineage>
</organism>
<protein>
    <submittedName>
        <fullName evidence="11">ABC transporter permease</fullName>
    </submittedName>
</protein>
<evidence type="ECO:0000256" key="5">
    <source>
        <dbReference type="ARBA" id="ARBA00022692"/>
    </source>
</evidence>
<accession>A0A9X1YDD9</accession>
<feature type="transmembrane region" description="Helical" evidence="9">
    <location>
        <begin position="34"/>
        <end position="54"/>
    </location>
</feature>
<comment type="subcellular location">
    <subcellularLocation>
        <location evidence="1 9">Cell membrane</location>
        <topology evidence="1 9">Multi-pass membrane protein</topology>
    </subcellularLocation>
</comment>
<dbReference type="SUPFAM" id="SSF161098">
    <property type="entry name" value="MetI-like"/>
    <property type="match status" value="1"/>
</dbReference>
<evidence type="ECO:0000256" key="1">
    <source>
        <dbReference type="ARBA" id="ARBA00004651"/>
    </source>
</evidence>
<evidence type="ECO:0000313" key="12">
    <source>
        <dbReference type="Proteomes" id="UP001139516"/>
    </source>
</evidence>
<dbReference type="GO" id="GO:0005886">
    <property type="term" value="C:plasma membrane"/>
    <property type="evidence" value="ECO:0007669"/>
    <property type="project" value="UniProtKB-SubCell"/>
</dbReference>
<keyword evidence="7 9" id="KW-0472">Membrane</keyword>
<sequence>MSGAAYAGAAARPAAPGRRAGGAGRIAARLRAGIATLLLPLLVPAALLLLWSVASDRGWLPAQILPAPGLVRDTLLDLWRSSDLTRDAGISLGRVAQGFALGGALGLLLGAAMGLSRTAEDYLKPLLTALAQVPTIGWVPLLMLPLGIGETLKVAIIAKAALVPVVLNTLAGIRAVPPALFEVAAVFRYTRAQLLGRVLLPAAVPPLFAGLRLGLTNAWKALVAVELLASSEGLGYQLVWGRQMMQMDVVIAAMVVIAAFGLLLDAGLGRVERRLQRWRVAA</sequence>
<reference evidence="11" key="1">
    <citation type="submission" date="2022-04" db="EMBL/GenBank/DDBJ databases">
        <title>Roseomonas acroporae sp. nov., isolated from coral Acropora digitifera.</title>
        <authorList>
            <person name="Sun H."/>
        </authorList>
    </citation>
    <scope>NUCLEOTIDE SEQUENCE</scope>
    <source>
        <strain evidence="11">NAR14</strain>
    </source>
</reference>
<dbReference type="Pfam" id="PF00528">
    <property type="entry name" value="BPD_transp_1"/>
    <property type="match status" value="1"/>
</dbReference>
<evidence type="ECO:0000256" key="7">
    <source>
        <dbReference type="ARBA" id="ARBA00023136"/>
    </source>
</evidence>
<keyword evidence="6 9" id="KW-1133">Transmembrane helix</keyword>
<keyword evidence="12" id="KW-1185">Reference proteome</keyword>
<dbReference type="PANTHER" id="PTHR30151:SF38">
    <property type="entry name" value="ALIPHATIC SULFONATES TRANSPORT PERMEASE PROTEIN SSUC-RELATED"/>
    <property type="match status" value="1"/>
</dbReference>
<dbReference type="InterPro" id="IPR000515">
    <property type="entry name" value="MetI-like"/>
</dbReference>
<feature type="transmembrane region" description="Helical" evidence="9">
    <location>
        <begin position="194"/>
        <end position="215"/>
    </location>
</feature>
<dbReference type="InterPro" id="IPR035906">
    <property type="entry name" value="MetI-like_sf"/>
</dbReference>
<gene>
    <name evidence="11" type="ORF">M0638_21730</name>
</gene>
<evidence type="ECO:0000256" key="6">
    <source>
        <dbReference type="ARBA" id="ARBA00022989"/>
    </source>
</evidence>
<evidence type="ECO:0000256" key="3">
    <source>
        <dbReference type="ARBA" id="ARBA00022448"/>
    </source>
</evidence>
<feature type="transmembrane region" description="Helical" evidence="9">
    <location>
        <begin position="127"/>
        <end position="148"/>
    </location>
</feature>
<dbReference type="FunFam" id="1.10.3720.10:FF:000003">
    <property type="entry name" value="Aliphatic sulfonate ABC transporter permease"/>
    <property type="match status" value="1"/>
</dbReference>
<dbReference type="Gene3D" id="1.10.3720.10">
    <property type="entry name" value="MetI-like"/>
    <property type="match status" value="1"/>
</dbReference>
<dbReference type="EMBL" id="JALPRX010000103">
    <property type="protein sequence ID" value="MCK8786998.1"/>
    <property type="molecule type" value="Genomic_DNA"/>
</dbReference>
<keyword evidence="5 9" id="KW-0812">Transmembrane</keyword>
<keyword evidence="3 9" id="KW-0813">Transport</keyword>
<comment type="similarity">
    <text evidence="2 9">Belongs to the binding-protein-dependent transport system permease family.</text>
</comment>
<comment type="caution">
    <text evidence="11">The sequence shown here is derived from an EMBL/GenBank/DDBJ whole genome shotgun (WGS) entry which is preliminary data.</text>
</comment>
<keyword evidence="4" id="KW-1003">Cell membrane</keyword>
<dbReference type="PANTHER" id="PTHR30151">
    <property type="entry name" value="ALKANE SULFONATE ABC TRANSPORTER-RELATED, MEMBRANE SUBUNIT"/>
    <property type="match status" value="1"/>
</dbReference>
<feature type="domain" description="ABC transmembrane type-1" evidence="10">
    <location>
        <begin position="88"/>
        <end position="268"/>
    </location>
</feature>
<evidence type="ECO:0000256" key="9">
    <source>
        <dbReference type="RuleBase" id="RU363032"/>
    </source>
</evidence>
<comment type="function">
    <text evidence="8">Probably part of an ABC transporter complex. Probably responsible for the translocation of the substrate across the membrane.</text>
</comment>
<dbReference type="AlphaFoldDB" id="A0A9X1YDD9"/>
<dbReference type="RefSeq" id="WP_248669054.1">
    <property type="nucleotide sequence ID" value="NZ_JALPRX010000103.1"/>
</dbReference>
<dbReference type="CDD" id="cd06261">
    <property type="entry name" value="TM_PBP2"/>
    <property type="match status" value="1"/>
</dbReference>
<evidence type="ECO:0000256" key="2">
    <source>
        <dbReference type="ARBA" id="ARBA00009306"/>
    </source>
</evidence>
<evidence type="ECO:0000256" key="8">
    <source>
        <dbReference type="ARBA" id="ARBA00056719"/>
    </source>
</evidence>
<feature type="transmembrane region" description="Helical" evidence="9">
    <location>
        <begin position="154"/>
        <end position="173"/>
    </location>
</feature>
<evidence type="ECO:0000313" key="11">
    <source>
        <dbReference type="EMBL" id="MCK8786998.1"/>
    </source>
</evidence>
<evidence type="ECO:0000259" key="10">
    <source>
        <dbReference type="PROSITE" id="PS50928"/>
    </source>
</evidence>
<dbReference type="GO" id="GO:0042918">
    <property type="term" value="P:alkanesulfonate transmembrane transport"/>
    <property type="evidence" value="ECO:0007669"/>
    <property type="project" value="UniProtKB-ARBA"/>
</dbReference>
<feature type="transmembrane region" description="Helical" evidence="9">
    <location>
        <begin position="249"/>
        <end position="269"/>
    </location>
</feature>
<proteinExistence type="inferred from homology"/>
<feature type="transmembrane region" description="Helical" evidence="9">
    <location>
        <begin position="95"/>
        <end position="115"/>
    </location>
</feature>
<name>A0A9X1YDD9_9PROT</name>